<feature type="region of interest" description="Disordered" evidence="1">
    <location>
        <begin position="79"/>
        <end position="104"/>
    </location>
</feature>
<dbReference type="AlphaFoldDB" id="A0A6A6R7B8"/>
<feature type="compositionally biased region" description="Low complexity" evidence="1">
    <location>
        <begin position="37"/>
        <end position="50"/>
    </location>
</feature>
<dbReference type="Proteomes" id="UP000799750">
    <property type="component" value="Unassembled WGS sequence"/>
</dbReference>
<reference evidence="2" key="1">
    <citation type="journal article" date="2020" name="Stud. Mycol.">
        <title>101 Dothideomycetes genomes: a test case for predicting lifestyles and emergence of pathogens.</title>
        <authorList>
            <person name="Haridas S."/>
            <person name="Albert R."/>
            <person name="Binder M."/>
            <person name="Bloem J."/>
            <person name="Labutti K."/>
            <person name="Salamov A."/>
            <person name="Andreopoulos B."/>
            <person name="Baker S."/>
            <person name="Barry K."/>
            <person name="Bills G."/>
            <person name="Bluhm B."/>
            <person name="Cannon C."/>
            <person name="Castanera R."/>
            <person name="Culley D."/>
            <person name="Daum C."/>
            <person name="Ezra D."/>
            <person name="Gonzalez J."/>
            <person name="Henrissat B."/>
            <person name="Kuo A."/>
            <person name="Liang C."/>
            <person name="Lipzen A."/>
            <person name="Lutzoni F."/>
            <person name="Magnuson J."/>
            <person name="Mondo S."/>
            <person name="Nolan M."/>
            <person name="Ohm R."/>
            <person name="Pangilinan J."/>
            <person name="Park H.-J."/>
            <person name="Ramirez L."/>
            <person name="Alfaro M."/>
            <person name="Sun H."/>
            <person name="Tritt A."/>
            <person name="Yoshinaga Y."/>
            <person name="Zwiers L.-H."/>
            <person name="Turgeon B."/>
            <person name="Goodwin S."/>
            <person name="Spatafora J."/>
            <person name="Crous P."/>
            <person name="Grigoriev I."/>
        </authorList>
    </citation>
    <scope>NUCLEOTIDE SEQUENCE</scope>
    <source>
        <strain evidence="2">CBS 269.34</strain>
    </source>
</reference>
<feature type="compositionally biased region" description="Low complexity" evidence="1">
    <location>
        <begin position="7"/>
        <end position="21"/>
    </location>
</feature>
<evidence type="ECO:0000256" key="1">
    <source>
        <dbReference type="SAM" id="MobiDB-lite"/>
    </source>
</evidence>
<keyword evidence="3" id="KW-1185">Reference proteome</keyword>
<accession>A0A6A6R7B8</accession>
<name>A0A6A6R7B8_9PEZI</name>
<gene>
    <name evidence="2" type="ORF">BU16DRAFT_602275</name>
</gene>
<evidence type="ECO:0000313" key="2">
    <source>
        <dbReference type="EMBL" id="KAF2500441.1"/>
    </source>
</evidence>
<evidence type="ECO:0000313" key="3">
    <source>
        <dbReference type="Proteomes" id="UP000799750"/>
    </source>
</evidence>
<organism evidence="2 3">
    <name type="scientific">Lophium mytilinum</name>
    <dbReference type="NCBI Taxonomy" id="390894"/>
    <lineage>
        <taxon>Eukaryota</taxon>
        <taxon>Fungi</taxon>
        <taxon>Dikarya</taxon>
        <taxon>Ascomycota</taxon>
        <taxon>Pezizomycotina</taxon>
        <taxon>Dothideomycetes</taxon>
        <taxon>Pleosporomycetidae</taxon>
        <taxon>Mytilinidiales</taxon>
        <taxon>Mytilinidiaceae</taxon>
        <taxon>Lophium</taxon>
    </lineage>
</organism>
<protein>
    <submittedName>
        <fullName evidence="2">Uncharacterized protein</fullName>
    </submittedName>
</protein>
<feature type="region of interest" description="Disordered" evidence="1">
    <location>
        <begin position="1"/>
        <end position="51"/>
    </location>
</feature>
<proteinExistence type="predicted"/>
<dbReference type="EMBL" id="MU004183">
    <property type="protein sequence ID" value="KAF2500441.1"/>
    <property type="molecule type" value="Genomic_DNA"/>
</dbReference>
<dbReference type="OrthoDB" id="10514033at2759"/>
<sequence>MAHQPQTPSSAEASRTASESPVTMDQSSTEVSHDDASTAATSPWTSSITTPLIPLTPQAHLEQDLQILGRWMEDVVKDSHGSEDEEIADDVERRNGRGTSPTAYKEDTDSFQIITSGLDVGGIEAQTDGYDYYGICDVVDTYADAGKPGVARGKEGMKVIDDAKRKYTGERSGACELAVSIRGGGHLPADIPSYGVNAGSEGRQNEEGESEFYLHDRLEGVHELLEHAANENGPQADRARRQSDDKVAPTNLAQEQAFRHWVESQFLEVYVVFREHDERIKEQDKQVKEHDKRIRALEYHSLVNTNRSNHSSWFGISVVMLMVGLLVEALGRLRQSGAMD</sequence>